<dbReference type="RefSeq" id="WP_098502530.1">
    <property type="nucleotide sequence ID" value="NZ_PDJQ01000001.1"/>
</dbReference>
<dbReference type="Gene3D" id="3.90.1510.10">
    <property type="entry name" value="Glycerate kinase, domain 2"/>
    <property type="match status" value="1"/>
</dbReference>
<sequence>MRILVAPQEFKGSLSADEAAAAIAAGIRAARPAWTIDLLPLSDGGPGLLDALRRAVRADTCAAVVHDPLGRRVLGRYLRLRESGEAVIEAAQANGLFHLKPGERDALRADSFGVGELIADAAAGQPARMLIGVGGSATTDGGAGALRALGARFFDMAGAELPPGGAALARLERIDWRPPPWLGAFPIVVATDVRSPLCGPDGAARVFAPQKGASPAEVDLLEEALERFAAVVRRATGVDLRGLPGAGAAGGLAGGLHAFLDAAIESGFDVVARVTRFAERLAAADLVITGEGSYDVQSLAGKVTGRVAEAARAAGKPVVIFAGRADLPGARTLADLEPDPARAMAHAAPLLRQLAARWAAEQPA</sequence>
<dbReference type="Proteomes" id="UP000223071">
    <property type="component" value="Unassembled WGS sequence"/>
</dbReference>
<dbReference type="PIRSF" id="PIRSF006078">
    <property type="entry name" value="GlxK"/>
    <property type="match status" value="1"/>
</dbReference>
<dbReference type="GO" id="GO:0008887">
    <property type="term" value="F:glycerate kinase activity"/>
    <property type="evidence" value="ECO:0007669"/>
    <property type="project" value="UniProtKB-UniRule"/>
</dbReference>
<dbReference type="NCBIfam" id="TIGR00045">
    <property type="entry name" value="glycerate kinase"/>
    <property type="match status" value="1"/>
</dbReference>
<protein>
    <submittedName>
        <fullName evidence="5">Glycerate kinase</fullName>
    </submittedName>
</protein>
<accession>A0A2A9HDF5</accession>
<dbReference type="InterPro" id="IPR004381">
    <property type="entry name" value="Glycerate_kinase"/>
</dbReference>
<evidence type="ECO:0000256" key="2">
    <source>
        <dbReference type="ARBA" id="ARBA00022679"/>
    </source>
</evidence>
<dbReference type="SUPFAM" id="SSF110738">
    <property type="entry name" value="Glycerate kinase I"/>
    <property type="match status" value="1"/>
</dbReference>
<dbReference type="Gene3D" id="3.40.50.10350">
    <property type="entry name" value="Glycerate kinase, domain 1"/>
    <property type="match status" value="1"/>
</dbReference>
<dbReference type="GO" id="GO:0031388">
    <property type="term" value="P:organic acid phosphorylation"/>
    <property type="evidence" value="ECO:0007669"/>
    <property type="project" value="UniProtKB-UniRule"/>
</dbReference>
<evidence type="ECO:0000256" key="3">
    <source>
        <dbReference type="ARBA" id="ARBA00022777"/>
    </source>
</evidence>
<dbReference type="InterPro" id="IPR018193">
    <property type="entry name" value="Glyc_kinase_flavodox-like_fold"/>
</dbReference>
<name>A0A2A9HDF5_TEPT2</name>
<keyword evidence="2 4" id="KW-0808">Transferase</keyword>
<dbReference type="Pfam" id="PF02595">
    <property type="entry name" value="Gly_kinase"/>
    <property type="match status" value="1"/>
</dbReference>
<keyword evidence="3 4" id="KW-0418">Kinase</keyword>
<gene>
    <name evidence="5" type="ORF">A9A59_0238</name>
</gene>
<comment type="caution">
    <text evidence="5">The sequence shown here is derived from an EMBL/GenBank/DDBJ whole genome shotgun (WGS) entry which is preliminary data.</text>
</comment>
<keyword evidence="6" id="KW-1185">Reference proteome</keyword>
<proteinExistence type="inferred from homology"/>
<dbReference type="InterPro" id="IPR036129">
    <property type="entry name" value="Glycerate_kinase_sf"/>
</dbReference>
<dbReference type="EMBL" id="PDJQ01000001">
    <property type="protein sequence ID" value="PFG73045.1"/>
    <property type="molecule type" value="Genomic_DNA"/>
</dbReference>
<evidence type="ECO:0000313" key="5">
    <source>
        <dbReference type="EMBL" id="PFG73045.1"/>
    </source>
</evidence>
<evidence type="ECO:0000256" key="1">
    <source>
        <dbReference type="ARBA" id="ARBA00006284"/>
    </source>
</evidence>
<evidence type="ECO:0000256" key="4">
    <source>
        <dbReference type="PIRNR" id="PIRNR006078"/>
    </source>
</evidence>
<dbReference type="InterPro" id="IPR018197">
    <property type="entry name" value="Glycerate_kinase_RE-like"/>
</dbReference>
<dbReference type="AlphaFoldDB" id="A0A2A9HDF5"/>
<reference evidence="5 6" key="1">
    <citation type="submission" date="2017-09" db="EMBL/GenBank/DDBJ databases">
        <title>Sequencing the genomes of two abundant thermophiles in Great Basin hot springs: Thermocrinis jamiesonii and novel Chloroflexi Thermoflexus hugenholtzii.</title>
        <authorList>
            <person name="Hedlund B."/>
        </authorList>
    </citation>
    <scope>NUCLEOTIDE SEQUENCE [LARGE SCALE GENOMIC DNA]</scope>
    <source>
        <strain evidence="5 6">G233</strain>
    </source>
</reference>
<evidence type="ECO:0000313" key="6">
    <source>
        <dbReference type="Proteomes" id="UP000223071"/>
    </source>
</evidence>
<dbReference type="PANTHER" id="PTHR21599:SF0">
    <property type="entry name" value="GLYCERATE KINASE"/>
    <property type="match status" value="1"/>
</dbReference>
<comment type="similarity">
    <text evidence="1 4">Belongs to the glycerate kinase type-1 family.</text>
</comment>
<dbReference type="PANTHER" id="PTHR21599">
    <property type="entry name" value="GLYCERATE KINASE"/>
    <property type="match status" value="1"/>
</dbReference>
<organism evidence="5 6">
    <name type="scientific">Tepidiforma thermophila (strain KCTC 52669 / CGMCC 1.13589 / G233)</name>
    <dbReference type="NCBI Taxonomy" id="2761530"/>
    <lineage>
        <taxon>Bacteria</taxon>
        <taxon>Bacillati</taxon>
        <taxon>Chloroflexota</taxon>
        <taxon>Tepidiformia</taxon>
        <taxon>Tepidiformales</taxon>
        <taxon>Tepidiformaceae</taxon>
        <taxon>Tepidiforma</taxon>
    </lineage>
</organism>